<sequence>MAFSGIVKVDDVEFWSDRILIMMMQQMVVGNGGKVVELEIVYVHCKAFFYLLLDVIIDYGIGFS</sequence>
<reference evidence="1" key="1">
    <citation type="submission" date="2024-05" db="EMBL/GenBank/DDBJ databases">
        <title>Whole-Genome Sequence of CFS9, a Potential Fish Probiotic Isolated from the Body Surface of Silurus asotus.</title>
        <authorList>
            <person name="Kojima M."/>
            <person name="Tobioka K."/>
            <person name="Yokota K."/>
            <person name="Nakatani H."/>
            <person name="Hori K."/>
            <person name="Tamaru Y."/>
            <person name="Okazaki F."/>
        </authorList>
    </citation>
    <scope>NUCLEOTIDE SEQUENCE</scope>
    <source>
        <strain evidence="1">CFS9</strain>
    </source>
</reference>
<accession>A0AAT9H6U2</accession>
<gene>
    <name evidence="1" type="ORF">CFS9_37070</name>
</gene>
<dbReference type="EMBL" id="AP031573">
    <property type="protein sequence ID" value="BFM45066.1"/>
    <property type="molecule type" value="Genomic_DNA"/>
</dbReference>
<proteinExistence type="predicted"/>
<evidence type="ECO:0000313" key="1">
    <source>
        <dbReference type="EMBL" id="BFM45066.1"/>
    </source>
</evidence>
<dbReference type="AlphaFoldDB" id="A0AAT9H6U2"/>
<organism evidence="1">
    <name type="scientific">Flavobacterium sp. CFS9</name>
    <dbReference type="NCBI Taxonomy" id="3143118"/>
    <lineage>
        <taxon>Bacteria</taxon>
        <taxon>Pseudomonadati</taxon>
        <taxon>Bacteroidota</taxon>
        <taxon>Flavobacteriia</taxon>
        <taxon>Flavobacteriales</taxon>
        <taxon>Flavobacteriaceae</taxon>
        <taxon>Flavobacterium</taxon>
    </lineage>
</organism>
<protein>
    <submittedName>
        <fullName evidence="1">Uncharacterized protein</fullName>
    </submittedName>
</protein>
<name>A0AAT9H6U2_9FLAO</name>